<feature type="compositionally biased region" description="Low complexity" evidence="1">
    <location>
        <begin position="52"/>
        <end position="63"/>
    </location>
</feature>
<feature type="region of interest" description="Disordered" evidence="1">
    <location>
        <begin position="1"/>
        <end position="89"/>
    </location>
</feature>
<feature type="transmembrane region" description="Helical" evidence="2">
    <location>
        <begin position="219"/>
        <end position="239"/>
    </location>
</feature>
<organism evidence="3 4">
    <name type="scientific">Demequina lignilytica</name>
    <dbReference type="NCBI Taxonomy" id="3051663"/>
    <lineage>
        <taxon>Bacteria</taxon>
        <taxon>Bacillati</taxon>
        <taxon>Actinomycetota</taxon>
        <taxon>Actinomycetes</taxon>
        <taxon>Micrococcales</taxon>
        <taxon>Demequinaceae</taxon>
        <taxon>Demequina</taxon>
    </lineage>
</organism>
<proteinExistence type="predicted"/>
<feature type="region of interest" description="Disordered" evidence="1">
    <location>
        <begin position="116"/>
        <end position="136"/>
    </location>
</feature>
<feature type="region of interest" description="Disordered" evidence="1">
    <location>
        <begin position="172"/>
        <end position="209"/>
    </location>
</feature>
<comment type="caution">
    <text evidence="3">The sequence shown here is derived from an EMBL/GenBank/DDBJ whole genome shotgun (WGS) entry which is preliminary data.</text>
</comment>
<keyword evidence="2" id="KW-0472">Membrane</keyword>
<dbReference type="EMBL" id="JAUHQB010000010">
    <property type="protein sequence ID" value="MDN4484253.1"/>
    <property type="molecule type" value="Genomic_DNA"/>
</dbReference>
<dbReference type="AlphaFoldDB" id="A0AB35MKF4"/>
<dbReference type="Proteomes" id="UP001172756">
    <property type="component" value="Unassembled WGS sequence"/>
</dbReference>
<evidence type="ECO:0000256" key="1">
    <source>
        <dbReference type="SAM" id="MobiDB-lite"/>
    </source>
</evidence>
<sequence>MTEHPEGPDARAGDATDVPERDQVAPSKPMTPLSPRRSAPAPEPVDVEVDESVIVSPVASPSPDEVAPEPRGPFETMPQDAPAVADGPLTSIQLLGRAAAANASLSASGAPTPLGGIPRLDANGAAPADLGDSEPRWVPTFAGAAAAPGDEPRVSTPEPAIASAADLRRHHLDADTPLYRPRVAASEDGTEGPGSPPDTPAPPPAVDLAERRPGRAWPLVLIGLLTIAAITLAILWPALHPAAIDIPAQRVMSAPAGAVVEPIELEEPTPFLAAMPLVAGTWALTAVDTHAAASDEALPGRVAEWHTLTYSDGTEEVTVEARQLYTEDDAHLALVAAAGSDAELTDATAGGQVVGERAELSDEEDKRVMWTHGSAYFEAVGAAGTVDGFVEALGL</sequence>
<protein>
    <recommendedName>
        <fullName evidence="5">DUF4367 domain-containing protein</fullName>
    </recommendedName>
</protein>
<reference evidence="3 4" key="1">
    <citation type="submission" date="2023-06" db="EMBL/GenBank/DDBJ databases">
        <title>SYSU T0a273.</title>
        <authorList>
            <person name="Gao L."/>
            <person name="Fang B.-Z."/>
            <person name="Li W.-J."/>
        </authorList>
    </citation>
    <scope>NUCLEOTIDE SEQUENCE [LARGE SCALE GENOMIC DNA]</scope>
    <source>
        <strain evidence="3 4">SYSU T0a273</strain>
    </source>
</reference>
<dbReference type="RefSeq" id="WP_301160878.1">
    <property type="nucleotide sequence ID" value="NZ_JAUHQB010000010.1"/>
</dbReference>
<feature type="compositionally biased region" description="Pro residues" evidence="1">
    <location>
        <begin position="194"/>
        <end position="205"/>
    </location>
</feature>
<keyword evidence="2" id="KW-1133">Transmembrane helix</keyword>
<feature type="compositionally biased region" description="Basic and acidic residues" evidence="1">
    <location>
        <begin position="1"/>
        <end position="23"/>
    </location>
</feature>
<keyword evidence="2" id="KW-0812">Transmembrane</keyword>
<evidence type="ECO:0000313" key="3">
    <source>
        <dbReference type="EMBL" id="MDN4484253.1"/>
    </source>
</evidence>
<name>A0AB35MKF4_9MICO</name>
<evidence type="ECO:0008006" key="5">
    <source>
        <dbReference type="Google" id="ProtNLM"/>
    </source>
</evidence>
<accession>A0AB35MKF4</accession>
<evidence type="ECO:0000256" key="2">
    <source>
        <dbReference type="SAM" id="Phobius"/>
    </source>
</evidence>
<gene>
    <name evidence="3" type="ORF">QQ002_11940</name>
</gene>
<evidence type="ECO:0000313" key="4">
    <source>
        <dbReference type="Proteomes" id="UP001172756"/>
    </source>
</evidence>